<evidence type="ECO:0000313" key="10">
    <source>
        <dbReference type="Proteomes" id="UP000178943"/>
    </source>
</evidence>
<feature type="domain" description="Sigma-54 factor interaction" evidence="7">
    <location>
        <begin position="142"/>
        <end position="371"/>
    </location>
</feature>
<evidence type="ECO:0000256" key="1">
    <source>
        <dbReference type="ARBA" id="ARBA00022553"/>
    </source>
</evidence>
<dbReference type="SUPFAM" id="SSF52172">
    <property type="entry name" value="CheY-like"/>
    <property type="match status" value="1"/>
</dbReference>
<evidence type="ECO:0000256" key="5">
    <source>
        <dbReference type="ARBA" id="ARBA00023163"/>
    </source>
</evidence>
<dbReference type="PROSITE" id="PS50110">
    <property type="entry name" value="RESPONSE_REGULATORY"/>
    <property type="match status" value="1"/>
</dbReference>
<dbReference type="PANTHER" id="PTHR32071:SF17">
    <property type="entry name" value="TRANSCRIPTIONAL REGULATOR (NTRC FAMILY)"/>
    <property type="match status" value="1"/>
</dbReference>
<dbReference type="Pfam" id="PF25601">
    <property type="entry name" value="AAA_lid_14"/>
    <property type="match status" value="1"/>
</dbReference>
<dbReference type="FunFam" id="3.40.50.300:FF:000006">
    <property type="entry name" value="DNA-binding transcriptional regulator NtrC"/>
    <property type="match status" value="1"/>
</dbReference>
<feature type="modified residue" description="4-aspartylphosphate" evidence="6">
    <location>
        <position position="55"/>
    </location>
</feature>
<dbReference type="AlphaFoldDB" id="A0A1F5VUB0"/>
<dbReference type="Proteomes" id="UP000178943">
    <property type="component" value="Unassembled WGS sequence"/>
</dbReference>
<dbReference type="GO" id="GO:0005524">
    <property type="term" value="F:ATP binding"/>
    <property type="evidence" value="ECO:0007669"/>
    <property type="project" value="UniProtKB-KW"/>
</dbReference>
<dbReference type="InterPro" id="IPR002197">
    <property type="entry name" value="HTH_Fis"/>
</dbReference>
<keyword evidence="4" id="KW-0805">Transcription regulation</keyword>
<dbReference type="InterPro" id="IPR003593">
    <property type="entry name" value="AAA+_ATPase"/>
</dbReference>
<dbReference type="GO" id="GO:0043565">
    <property type="term" value="F:sequence-specific DNA binding"/>
    <property type="evidence" value="ECO:0007669"/>
    <property type="project" value="InterPro"/>
</dbReference>
<keyword evidence="5" id="KW-0804">Transcription</keyword>
<dbReference type="InterPro" id="IPR027417">
    <property type="entry name" value="P-loop_NTPase"/>
</dbReference>
<keyword evidence="2" id="KW-0547">Nucleotide-binding</keyword>
<protein>
    <submittedName>
        <fullName evidence="9">Fis family transcriptional regulator</fullName>
    </submittedName>
</protein>
<gene>
    <name evidence="9" type="ORF">A2Y62_10945</name>
</gene>
<organism evidence="9 10">
    <name type="scientific">Candidatus Fischerbacteria bacterium RBG_13_37_8</name>
    <dbReference type="NCBI Taxonomy" id="1817863"/>
    <lineage>
        <taxon>Bacteria</taxon>
        <taxon>Candidatus Fischeribacteriota</taxon>
    </lineage>
</organism>
<comment type="caution">
    <text evidence="9">The sequence shown here is derived from an EMBL/GenBank/DDBJ whole genome shotgun (WGS) entry which is preliminary data.</text>
</comment>
<dbReference type="GO" id="GO:0006355">
    <property type="term" value="P:regulation of DNA-templated transcription"/>
    <property type="evidence" value="ECO:0007669"/>
    <property type="project" value="InterPro"/>
</dbReference>
<dbReference type="Pfam" id="PF00158">
    <property type="entry name" value="Sigma54_activat"/>
    <property type="match status" value="1"/>
</dbReference>
<dbReference type="Pfam" id="PF02954">
    <property type="entry name" value="HTH_8"/>
    <property type="match status" value="1"/>
</dbReference>
<evidence type="ECO:0000313" key="9">
    <source>
        <dbReference type="EMBL" id="OGF67052.1"/>
    </source>
</evidence>
<keyword evidence="3" id="KW-0067">ATP-binding</keyword>
<evidence type="ECO:0000256" key="6">
    <source>
        <dbReference type="PROSITE-ProRule" id="PRU00169"/>
    </source>
</evidence>
<evidence type="ECO:0000256" key="2">
    <source>
        <dbReference type="ARBA" id="ARBA00022741"/>
    </source>
</evidence>
<dbReference type="STRING" id="1817863.A2Y62_10945"/>
<dbReference type="Gene3D" id="3.40.50.300">
    <property type="entry name" value="P-loop containing nucleotide triphosphate hydrolases"/>
    <property type="match status" value="1"/>
</dbReference>
<dbReference type="SMART" id="SM00448">
    <property type="entry name" value="REC"/>
    <property type="match status" value="1"/>
</dbReference>
<dbReference type="SMART" id="SM00382">
    <property type="entry name" value="AAA"/>
    <property type="match status" value="1"/>
</dbReference>
<dbReference type="PROSITE" id="PS00676">
    <property type="entry name" value="SIGMA54_INTERACT_2"/>
    <property type="match status" value="1"/>
</dbReference>
<dbReference type="InterPro" id="IPR011006">
    <property type="entry name" value="CheY-like_superfamily"/>
</dbReference>
<name>A0A1F5VUB0_9BACT</name>
<feature type="domain" description="Response regulatory" evidence="8">
    <location>
        <begin position="6"/>
        <end position="120"/>
    </location>
</feature>
<evidence type="ECO:0000256" key="4">
    <source>
        <dbReference type="ARBA" id="ARBA00023015"/>
    </source>
</evidence>
<dbReference type="Gene3D" id="3.40.50.2300">
    <property type="match status" value="1"/>
</dbReference>
<dbReference type="Gene3D" id="1.10.10.60">
    <property type="entry name" value="Homeodomain-like"/>
    <property type="match status" value="1"/>
</dbReference>
<dbReference type="GO" id="GO:0000160">
    <property type="term" value="P:phosphorelay signal transduction system"/>
    <property type="evidence" value="ECO:0007669"/>
    <property type="project" value="InterPro"/>
</dbReference>
<dbReference type="Gene3D" id="1.10.8.60">
    <property type="match status" value="1"/>
</dbReference>
<dbReference type="PANTHER" id="PTHR32071">
    <property type="entry name" value="TRANSCRIPTIONAL REGULATORY PROTEIN"/>
    <property type="match status" value="1"/>
</dbReference>
<dbReference type="SUPFAM" id="SSF46689">
    <property type="entry name" value="Homeodomain-like"/>
    <property type="match status" value="1"/>
</dbReference>
<evidence type="ECO:0000256" key="3">
    <source>
        <dbReference type="ARBA" id="ARBA00022840"/>
    </source>
</evidence>
<dbReference type="CDD" id="cd00009">
    <property type="entry name" value="AAA"/>
    <property type="match status" value="1"/>
</dbReference>
<dbReference type="PROSITE" id="PS00675">
    <property type="entry name" value="SIGMA54_INTERACT_1"/>
    <property type="match status" value="1"/>
</dbReference>
<dbReference type="InterPro" id="IPR002078">
    <property type="entry name" value="Sigma_54_int"/>
</dbReference>
<accession>A0A1F5VUB0</accession>
<dbReference type="PROSITE" id="PS50045">
    <property type="entry name" value="SIGMA54_INTERACT_4"/>
    <property type="match status" value="1"/>
</dbReference>
<dbReference type="InterPro" id="IPR025662">
    <property type="entry name" value="Sigma_54_int_dom_ATP-bd_1"/>
</dbReference>
<dbReference type="InterPro" id="IPR001789">
    <property type="entry name" value="Sig_transdc_resp-reg_receiver"/>
</dbReference>
<evidence type="ECO:0000259" key="8">
    <source>
        <dbReference type="PROSITE" id="PS50110"/>
    </source>
</evidence>
<sequence length="459" mass="53033">MATKEKILVIDDEEDIILMMRMILEYEGYECFSASRGNEGIQIALKEKPDAIFLDLKMPQMDGYEIYDMLRAKGIVTPVIIISGHGNVTTAVDFIKRGAFDFLEKPLEREKILITLRNALEQKKLKEENIELKLRFEEKYRMIGSSKYMMHLKEQMQKIAPTNSTVLITGESGTGKELVAHAIHKNSRRGSKQFIKVNCAAIPEELIESELFGHIKGSFTGAFETKQGKFEQANEGTIFLDEIGDMSSRTQSKVLRVLEEGELEKIGSQKPIKVEVRIIAATNKNLGEEIEKGTFREDLYYRLNVMVIPVLPLREHPEDVPELIEYFTNHYCKENNFASKKFSSDALDELKKHQWKGNIRELRNIVERLLLLSQSAIIEKEEVIATLPERKWDNQVVDFLQSQTLKSFRDSSERYFIIRKLEENNWNIAKTAKKIRTPRSNLYKKLEQYKITIKKGVSE</sequence>
<evidence type="ECO:0000259" key="7">
    <source>
        <dbReference type="PROSITE" id="PS50045"/>
    </source>
</evidence>
<keyword evidence="1 6" id="KW-0597">Phosphoprotein</keyword>
<proteinExistence type="predicted"/>
<dbReference type="InterPro" id="IPR058031">
    <property type="entry name" value="AAA_lid_NorR"/>
</dbReference>
<dbReference type="InterPro" id="IPR025943">
    <property type="entry name" value="Sigma_54_int_dom_ATP-bd_2"/>
</dbReference>
<dbReference type="Pfam" id="PF00072">
    <property type="entry name" value="Response_reg"/>
    <property type="match status" value="1"/>
</dbReference>
<dbReference type="InterPro" id="IPR009057">
    <property type="entry name" value="Homeodomain-like_sf"/>
</dbReference>
<reference evidence="9 10" key="1">
    <citation type="journal article" date="2016" name="Nat. Commun.">
        <title>Thousands of microbial genomes shed light on interconnected biogeochemical processes in an aquifer system.</title>
        <authorList>
            <person name="Anantharaman K."/>
            <person name="Brown C.T."/>
            <person name="Hug L.A."/>
            <person name="Sharon I."/>
            <person name="Castelle C.J."/>
            <person name="Probst A.J."/>
            <person name="Thomas B.C."/>
            <person name="Singh A."/>
            <person name="Wilkins M.J."/>
            <person name="Karaoz U."/>
            <person name="Brodie E.L."/>
            <person name="Williams K.H."/>
            <person name="Hubbard S.S."/>
            <person name="Banfield J.F."/>
        </authorList>
    </citation>
    <scope>NUCLEOTIDE SEQUENCE [LARGE SCALE GENOMIC DNA]</scope>
</reference>
<dbReference type="EMBL" id="MFGW01000073">
    <property type="protein sequence ID" value="OGF67052.1"/>
    <property type="molecule type" value="Genomic_DNA"/>
</dbReference>
<dbReference type="SUPFAM" id="SSF52540">
    <property type="entry name" value="P-loop containing nucleoside triphosphate hydrolases"/>
    <property type="match status" value="1"/>
</dbReference>